<evidence type="ECO:0000259" key="1">
    <source>
        <dbReference type="Pfam" id="PF14267"/>
    </source>
</evidence>
<dbReference type="GeneID" id="93867759"/>
<proteinExistence type="predicted"/>
<dbReference type="RefSeq" id="WP_019551748.1">
    <property type="nucleotide sequence ID" value="NZ_PEMH01000405.1"/>
</dbReference>
<dbReference type="AlphaFoldDB" id="A0A430UDJ9"/>
<accession>A0A430UDJ9</accession>
<organism evidence="2 3">
    <name type="scientific">Thermus scotoductus</name>
    <dbReference type="NCBI Taxonomy" id="37636"/>
    <lineage>
        <taxon>Bacteria</taxon>
        <taxon>Thermotogati</taxon>
        <taxon>Deinococcota</taxon>
        <taxon>Deinococci</taxon>
        <taxon>Thermales</taxon>
        <taxon>Thermaceae</taxon>
        <taxon>Thermus</taxon>
    </lineage>
</organism>
<dbReference type="InterPro" id="IPR025579">
    <property type="entry name" value="DUF4357"/>
</dbReference>
<name>A0A430UDJ9_THESC</name>
<dbReference type="Proteomes" id="UP000288347">
    <property type="component" value="Unassembled WGS sequence"/>
</dbReference>
<reference evidence="2 3" key="1">
    <citation type="journal article" date="2019" name="Extremophiles">
        <title>Biogeography of thermophiles and predominance of Thermus scotoductus in domestic water heaters.</title>
        <authorList>
            <person name="Wilpiszeski R.L."/>
            <person name="Zhang Z."/>
            <person name="House C.H."/>
        </authorList>
    </citation>
    <scope>NUCLEOTIDE SEQUENCE [LARGE SCALE GENOMIC DNA]</scope>
    <source>
        <strain evidence="2 3">16_S16</strain>
    </source>
</reference>
<dbReference type="CDD" id="cd10447">
    <property type="entry name" value="GIY-YIG_unchar_2"/>
    <property type="match status" value="1"/>
</dbReference>
<protein>
    <submittedName>
        <fullName evidence="2">DUF4357 domain-containing protein</fullName>
    </submittedName>
</protein>
<evidence type="ECO:0000313" key="3">
    <source>
        <dbReference type="Proteomes" id="UP000288347"/>
    </source>
</evidence>
<dbReference type="Pfam" id="PF14267">
    <property type="entry name" value="DUF4357"/>
    <property type="match status" value="1"/>
</dbReference>
<sequence>MRKNAGFSVRIFLPTGEPEGLHIVEKSNWTGVGIVFPRVRFAEARQREELKRPGVYVLWGPGESGQLPRVYVGEGDTVLPRLEQHAKQKDFWMHAAVFTCKDTSLNKAHVKYLEARLVALAAEAKRAELDNGSIPQLPTLSEADQADAEAFLADLLLCLPVVGVSFFEKPKIGGEKRHELYLRAKGIEARAQETAEGFVVRASSQAVKREVPSIPRHLSELRRSLLKQGVLEDAGEVYRFTQDYILDSPSTAAGIILGRSANGRIEWKDRHGRTLRELQEEGVSGHE</sequence>
<gene>
    <name evidence="2" type="ORF">CSW29_13315</name>
</gene>
<comment type="caution">
    <text evidence="2">The sequence shown here is derived from an EMBL/GenBank/DDBJ whole genome shotgun (WGS) entry which is preliminary data.</text>
</comment>
<dbReference type="EMBL" id="PEMH01000405">
    <property type="protein sequence ID" value="RTH96321.1"/>
    <property type="molecule type" value="Genomic_DNA"/>
</dbReference>
<feature type="domain" description="DUF4357" evidence="1">
    <location>
        <begin position="222"/>
        <end position="275"/>
    </location>
</feature>
<evidence type="ECO:0000313" key="2">
    <source>
        <dbReference type="EMBL" id="RTH96321.1"/>
    </source>
</evidence>